<protein>
    <submittedName>
        <fullName evidence="4">Uncharacterized protein</fullName>
    </submittedName>
</protein>
<dbReference type="GO" id="GO:0006396">
    <property type="term" value="P:RNA processing"/>
    <property type="evidence" value="ECO:0007669"/>
    <property type="project" value="InterPro"/>
</dbReference>
<accession>A0A8C0SZF2</accession>
<evidence type="ECO:0000313" key="4">
    <source>
        <dbReference type="Ensembl" id="ENSCAFP00040028407.1"/>
    </source>
</evidence>
<name>A0A8C0SZF2_CANLF</name>
<dbReference type="Gene3D" id="2.30.30.100">
    <property type="match status" value="1"/>
</dbReference>
<organism evidence="4 5">
    <name type="scientific">Canis lupus familiaris</name>
    <name type="common">Dog</name>
    <name type="synonym">Canis familiaris</name>
    <dbReference type="NCBI Taxonomy" id="9615"/>
    <lineage>
        <taxon>Eukaryota</taxon>
        <taxon>Metazoa</taxon>
        <taxon>Chordata</taxon>
        <taxon>Craniata</taxon>
        <taxon>Vertebrata</taxon>
        <taxon>Euteleostomi</taxon>
        <taxon>Mammalia</taxon>
        <taxon>Eutheria</taxon>
        <taxon>Laurasiatheria</taxon>
        <taxon>Carnivora</taxon>
        <taxon>Caniformia</taxon>
        <taxon>Canidae</taxon>
        <taxon>Canis</taxon>
    </lineage>
</organism>
<dbReference type="Proteomes" id="UP000694542">
    <property type="component" value="Chromosome 16"/>
</dbReference>
<feature type="region of interest" description="Disordered" evidence="2">
    <location>
        <begin position="71"/>
        <end position="110"/>
    </location>
</feature>
<dbReference type="InterPro" id="IPR010920">
    <property type="entry name" value="LSM_dom_sf"/>
</dbReference>
<reference evidence="3" key="2">
    <citation type="submission" date="2019-03" db="EMBL/GenBank/DDBJ databases">
        <authorList>
            <person name="Warren W.C."/>
            <person name="Johnson G.S."/>
        </authorList>
    </citation>
    <scope>NUCLEOTIDE SEQUENCE [LARGE SCALE GENOMIC DNA]</scope>
    <source>
        <strain evidence="3">Basenji</strain>
    </source>
</reference>
<reference evidence="4" key="1">
    <citation type="submission" date="2018-10" db="EMBL/GenBank/DDBJ databases">
        <title>De novo assembly of a Great Dane genome.</title>
        <authorList>
            <person name="Kidd J.M."/>
            <person name="Pendleton A.L."/>
            <person name="Shen F."/>
            <person name="Emery S."/>
        </authorList>
    </citation>
    <scope>NUCLEOTIDE SEQUENCE [LARGE SCALE GENOMIC DNA]</scope>
    <source>
        <strain evidence="4">Great Dane</strain>
    </source>
</reference>
<proteinExistence type="predicted"/>
<keyword evidence="1" id="KW-0508">mRNA splicing</keyword>
<evidence type="ECO:0000313" key="5">
    <source>
        <dbReference type="Proteomes" id="UP000694542"/>
    </source>
</evidence>
<evidence type="ECO:0000256" key="1">
    <source>
        <dbReference type="ARBA" id="ARBA00022728"/>
    </source>
</evidence>
<dbReference type="PANTHER" id="PTHR23338">
    <property type="entry name" value="SMALL NUCLEAR RIBONUCLEOPROTEIN SM"/>
    <property type="match status" value="1"/>
</dbReference>
<dbReference type="Ensembl" id="ENSCAFT00040032648.1">
    <property type="protein sequence ID" value="ENSCAFP00040028407.1"/>
    <property type="gene ID" value="ENSCAFG00040017667.1"/>
</dbReference>
<dbReference type="Ensembl" id="ENSCAFT00030038913.1">
    <property type="protein sequence ID" value="ENSCAFP00030033936.1"/>
    <property type="gene ID" value="ENSCAFG00030021208.1"/>
</dbReference>
<dbReference type="AlphaFoldDB" id="A0A8C0SZF2"/>
<dbReference type="InterPro" id="IPR027141">
    <property type="entry name" value="LSm4/Sm_D1/D3"/>
</dbReference>
<keyword evidence="1" id="KW-0747">Spliceosome</keyword>
<sequence length="123" mass="13545">MNCWVANITLTYREGQVAQLGQVYIHGGKICFLILSDTLKNVPMLKSIKNKNQGSEAGRGKAAILKPQLAARHGMGNTPPVPRSQGAEWEDRGCNKRRSQKSLTGDQECRGKNMDFGVKQTCI</sequence>
<evidence type="ECO:0000256" key="2">
    <source>
        <dbReference type="SAM" id="MobiDB-lite"/>
    </source>
</evidence>
<dbReference type="OrthoDB" id="6425924at2759"/>
<dbReference type="GO" id="GO:0005681">
    <property type="term" value="C:spliceosomal complex"/>
    <property type="evidence" value="ECO:0007669"/>
    <property type="project" value="UniProtKB-KW"/>
</dbReference>
<reference evidence="4" key="3">
    <citation type="submission" date="2025-05" db="UniProtKB">
        <authorList>
            <consortium name="Ensembl"/>
        </authorList>
    </citation>
    <scope>IDENTIFICATION</scope>
</reference>
<evidence type="ECO:0000313" key="3">
    <source>
        <dbReference type="Ensembl" id="ENSCAFP00030033936.1"/>
    </source>
</evidence>
<dbReference type="SUPFAM" id="SSF50182">
    <property type="entry name" value="Sm-like ribonucleoproteins"/>
    <property type="match status" value="1"/>
</dbReference>
<keyword evidence="1" id="KW-0507">mRNA processing</keyword>
<dbReference type="Proteomes" id="UP000694429">
    <property type="component" value="Chromosome 16"/>
</dbReference>